<name>A0A0E9PD69_ANGAN</name>
<proteinExistence type="predicted"/>
<accession>A0A0E9PD69</accession>
<organism evidence="1">
    <name type="scientific">Anguilla anguilla</name>
    <name type="common">European freshwater eel</name>
    <name type="synonym">Muraena anguilla</name>
    <dbReference type="NCBI Taxonomy" id="7936"/>
    <lineage>
        <taxon>Eukaryota</taxon>
        <taxon>Metazoa</taxon>
        <taxon>Chordata</taxon>
        <taxon>Craniata</taxon>
        <taxon>Vertebrata</taxon>
        <taxon>Euteleostomi</taxon>
        <taxon>Actinopterygii</taxon>
        <taxon>Neopterygii</taxon>
        <taxon>Teleostei</taxon>
        <taxon>Anguilliformes</taxon>
        <taxon>Anguillidae</taxon>
        <taxon>Anguilla</taxon>
    </lineage>
</organism>
<protein>
    <submittedName>
        <fullName evidence="1">Uncharacterized protein</fullName>
    </submittedName>
</protein>
<sequence>MAHFRAITHCIFQTNTAMHHRIAMHMWASAKGHTLELQRVGVCESSYKHHNPANAFPLRHTTPTATVIAVM</sequence>
<reference evidence="1" key="2">
    <citation type="journal article" date="2015" name="Fish Shellfish Immunol.">
        <title>Early steps in the European eel (Anguilla anguilla)-Vibrio vulnificus interaction in the gills: Role of the RtxA13 toxin.</title>
        <authorList>
            <person name="Callol A."/>
            <person name="Pajuelo D."/>
            <person name="Ebbesson L."/>
            <person name="Teles M."/>
            <person name="MacKenzie S."/>
            <person name="Amaro C."/>
        </authorList>
    </citation>
    <scope>NUCLEOTIDE SEQUENCE</scope>
</reference>
<evidence type="ECO:0000313" key="1">
    <source>
        <dbReference type="EMBL" id="JAH01768.1"/>
    </source>
</evidence>
<dbReference type="AlphaFoldDB" id="A0A0E9PD69"/>
<reference evidence="1" key="1">
    <citation type="submission" date="2014-11" db="EMBL/GenBank/DDBJ databases">
        <authorList>
            <person name="Amaro Gonzalez C."/>
        </authorList>
    </citation>
    <scope>NUCLEOTIDE SEQUENCE</scope>
</reference>
<dbReference type="EMBL" id="GBXM01106809">
    <property type="protein sequence ID" value="JAH01768.1"/>
    <property type="molecule type" value="Transcribed_RNA"/>
</dbReference>